<gene>
    <name evidence="1" type="ORF">METZ01_LOCUS388202</name>
</gene>
<evidence type="ECO:0000313" key="1">
    <source>
        <dbReference type="EMBL" id="SVD35348.1"/>
    </source>
</evidence>
<organism evidence="1">
    <name type="scientific">marine metagenome</name>
    <dbReference type="NCBI Taxonomy" id="408172"/>
    <lineage>
        <taxon>unclassified sequences</taxon>
        <taxon>metagenomes</taxon>
        <taxon>ecological metagenomes</taxon>
    </lineage>
</organism>
<reference evidence="1" key="1">
    <citation type="submission" date="2018-05" db="EMBL/GenBank/DDBJ databases">
        <authorList>
            <person name="Lanie J.A."/>
            <person name="Ng W.-L."/>
            <person name="Kazmierczak K.M."/>
            <person name="Andrzejewski T.M."/>
            <person name="Davidsen T.M."/>
            <person name="Wayne K.J."/>
            <person name="Tettelin H."/>
            <person name="Glass J.I."/>
            <person name="Rusch D."/>
            <person name="Podicherti R."/>
            <person name="Tsui H.-C.T."/>
            <person name="Winkler M.E."/>
        </authorList>
    </citation>
    <scope>NUCLEOTIDE SEQUENCE</scope>
</reference>
<proteinExistence type="predicted"/>
<protein>
    <submittedName>
        <fullName evidence="1">Uncharacterized protein</fullName>
    </submittedName>
</protein>
<dbReference type="EMBL" id="UINC01145303">
    <property type="protein sequence ID" value="SVD35348.1"/>
    <property type="molecule type" value="Genomic_DNA"/>
</dbReference>
<dbReference type="AlphaFoldDB" id="A0A382UNT8"/>
<feature type="non-terminal residue" evidence="1">
    <location>
        <position position="59"/>
    </location>
</feature>
<sequence>MPVAEAMPAPFIVRPAVLAGKNILQKFSQVKGQKALKPGKGRKGKTLYRPSIELLEPVS</sequence>
<name>A0A382UNT8_9ZZZZ</name>
<accession>A0A382UNT8</accession>